<dbReference type="SUPFAM" id="SSF52540">
    <property type="entry name" value="P-loop containing nucleoside triphosphate hydrolases"/>
    <property type="match status" value="1"/>
</dbReference>
<dbReference type="AlphaFoldDB" id="A0A229SIM3"/>
<comment type="subcellular location">
    <subcellularLocation>
        <location evidence="1 14 15">Cytoplasm</location>
    </subcellularLocation>
</comment>
<evidence type="ECO:0000256" key="3">
    <source>
        <dbReference type="ARBA" id="ARBA00022670"/>
    </source>
</evidence>
<dbReference type="GO" id="GO:0005524">
    <property type="term" value="F:ATP binding"/>
    <property type="evidence" value="ECO:0007669"/>
    <property type="project" value="UniProtKB-UniRule"/>
</dbReference>
<dbReference type="InterPro" id="IPR003111">
    <property type="entry name" value="Lon_prtase_N"/>
</dbReference>
<dbReference type="Pfam" id="PF22667">
    <property type="entry name" value="Lon_lid"/>
    <property type="match status" value="1"/>
</dbReference>
<comment type="caution">
    <text evidence="22">The sequence shown here is derived from an EMBL/GenBank/DDBJ whole genome shotgun (WGS) entry which is preliminary data.</text>
</comment>
<keyword evidence="5 14" id="KW-0378">Hydrolase</keyword>
<dbReference type="EMBL" id="NMQT01000007">
    <property type="protein sequence ID" value="OXM58713.1"/>
    <property type="molecule type" value="Genomic_DNA"/>
</dbReference>
<dbReference type="SMART" id="SM00382">
    <property type="entry name" value="AAA"/>
    <property type="match status" value="1"/>
</dbReference>
<dbReference type="SUPFAM" id="SSF54211">
    <property type="entry name" value="Ribosomal protein S5 domain 2-like"/>
    <property type="match status" value="1"/>
</dbReference>
<evidence type="ECO:0000256" key="5">
    <source>
        <dbReference type="ARBA" id="ARBA00022801"/>
    </source>
</evidence>
<dbReference type="InterPro" id="IPR027065">
    <property type="entry name" value="Lon_Prtase"/>
</dbReference>
<dbReference type="Pfam" id="PF05362">
    <property type="entry name" value="Lon_C"/>
    <property type="match status" value="1"/>
</dbReference>
<dbReference type="GO" id="GO:0004176">
    <property type="term" value="F:ATP-dependent peptidase activity"/>
    <property type="evidence" value="ECO:0007669"/>
    <property type="project" value="UniProtKB-UniRule"/>
</dbReference>
<evidence type="ECO:0000313" key="23">
    <source>
        <dbReference type="Proteomes" id="UP000215223"/>
    </source>
</evidence>
<dbReference type="PRINTS" id="PR00830">
    <property type="entry name" value="ENDOLAPTASE"/>
</dbReference>
<feature type="active site" evidence="14 16">
    <location>
        <position position="740"/>
    </location>
</feature>
<dbReference type="PANTHER" id="PTHR10046">
    <property type="entry name" value="ATP DEPENDENT LON PROTEASE FAMILY MEMBER"/>
    <property type="match status" value="1"/>
</dbReference>
<dbReference type="GO" id="GO:0034605">
    <property type="term" value="P:cellular response to heat"/>
    <property type="evidence" value="ECO:0007669"/>
    <property type="project" value="UniProtKB-UniRule"/>
</dbReference>
<dbReference type="GO" id="GO:0016887">
    <property type="term" value="F:ATP hydrolysis activity"/>
    <property type="evidence" value="ECO:0007669"/>
    <property type="project" value="UniProtKB-UniRule"/>
</dbReference>
<keyword evidence="7 14" id="KW-0067">ATP-binding</keyword>
<accession>A0A229SIM3</accession>
<feature type="domain" description="Lon proteolytic" evidence="20">
    <location>
        <begin position="607"/>
        <end position="791"/>
    </location>
</feature>
<dbReference type="SUPFAM" id="SSF88697">
    <property type="entry name" value="PUA domain-like"/>
    <property type="match status" value="1"/>
</dbReference>
<evidence type="ECO:0000313" key="22">
    <source>
        <dbReference type="EMBL" id="OXM58713.1"/>
    </source>
</evidence>
<dbReference type="GO" id="GO:0043565">
    <property type="term" value="F:sequence-specific DNA binding"/>
    <property type="evidence" value="ECO:0007669"/>
    <property type="project" value="UniProtKB-UniRule"/>
</dbReference>
<keyword evidence="23" id="KW-1185">Reference proteome</keyword>
<proteinExistence type="evidence at transcript level"/>
<dbReference type="OrthoDB" id="9803599at2"/>
<evidence type="ECO:0000256" key="4">
    <source>
        <dbReference type="ARBA" id="ARBA00022741"/>
    </source>
</evidence>
<dbReference type="GO" id="GO:0006515">
    <property type="term" value="P:protein quality control for misfolded or incompletely synthesized proteins"/>
    <property type="evidence" value="ECO:0007669"/>
    <property type="project" value="UniProtKB-UniRule"/>
</dbReference>
<feature type="active site" evidence="14 16">
    <location>
        <position position="697"/>
    </location>
</feature>
<dbReference type="Gene3D" id="3.40.50.300">
    <property type="entry name" value="P-loop containing nucleotide triphosphate hydrolases"/>
    <property type="match status" value="1"/>
</dbReference>
<reference evidence="22 23" key="1">
    <citation type="submission" date="2017-07" db="EMBL/GenBank/DDBJ databases">
        <title>Amycolatopsis thailandensis Genome sequencing and assembly.</title>
        <authorList>
            <person name="Kaur N."/>
            <person name="Mayilraj S."/>
        </authorList>
    </citation>
    <scope>NUCLEOTIDE SEQUENCE [LARGE SCALE GENOMIC DNA]</scope>
    <source>
        <strain evidence="22 23">JCM 16380</strain>
    </source>
</reference>
<dbReference type="InterPro" id="IPR008268">
    <property type="entry name" value="Peptidase_S16_AS"/>
</dbReference>
<evidence type="ECO:0000256" key="17">
    <source>
        <dbReference type="PIRSR" id="PIRSR001174-2"/>
    </source>
</evidence>
<dbReference type="RefSeq" id="WP_093932012.1">
    <property type="nucleotide sequence ID" value="NZ_NMQT01000007.1"/>
</dbReference>
<keyword evidence="2 14" id="KW-0963">Cytoplasm</keyword>
<evidence type="ECO:0000256" key="12">
    <source>
        <dbReference type="ARBA" id="ARBA00071934"/>
    </source>
</evidence>
<evidence type="ECO:0000256" key="1">
    <source>
        <dbReference type="ARBA" id="ARBA00004496"/>
    </source>
</evidence>
<dbReference type="EC" id="3.4.21.53" evidence="11 14"/>
<dbReference type="InterPro" id="IPR027543">
    <property type="entry name" value="Lon_bac"/>
</dbReference>
<dbReference type="InterPro" id="IPR003959">
    <property type="entry name" value="ATPase_AAA_core"/>
</dbReference>
<feature type="domain" description="Lon N-terminal" evidence="21">
    <location>
        <begin position="7"/>
        <end position="205"/>
    </location>
</feature>
<dbReference type="Gene3D" id="2.30.130.40">
    <property type="entry name" value="LON domain-like"/>
    <property type="match status" value="1"/>
</dbReference>
<name>A0A229SIM3_9PSEU</name>
<comment type="similarity">
    <text evidence="14 15 18 19">Belongs to the peptidase S16 family.</text>
</comment>
<evidence type="ECO:0000256" key="7">
    <source>
        <dbReference type="ARBA" id="ARBA00022840"/>
    </source>
</evidence>
<dbReference type="NCBIfam" id="TIGR00763">
    <property type="entry name" value="lon"/>
    <property type="match status" value="1"/>
</dbReference>
<evidence type="ECO:0000256" key="14">
    <source>
        <dbReference type="HAMAP-Rule" id="MF_01973"/>
    </source>
</evidence>
<dbReference type="Pfam" id="PF00004">
    <property type="entry name" value="AAA"/>
    <property type="match status" value="1"/>
</dbReference>
<dbReference type="InterPro" id="IPR015947">
    <property type="entry name" value="PUA-like_sf"/>
</dbReference>
<dbReference type="Pfam" id="PF02190">
    <property type="entry name" value="LON_substr_bdg"/>
    <property type="match status" value="1"/>
</dbReference>
<dbReference type="CDD" id="cd19500">
    <property type="entry name" value="RecA-like_Lon"/>
    <property type="match status" value="1"/>
</dbReference>
<dbReference type="Gene3D" id="1.20.5.5270">
    <property type="match status" value="1"/>
</dbReference>
<feature type="binding site" evidence="14 17">
    <location>
        <begin position="365"/>
        <end position="372"/>
    </location>
    <ligand>
        <name>ATP</name>
        <dbReference type="ChEBI" id="CHEBI:30616"/>
    </ligand>
</feature>
<keyword evidence="4 14" id="KW-0547">Nucleotide-binding</keyword>
<dbReference type="PROSITE" id="PS01046">
    <property type="entry name" value="LON_SER"/>
    <property type="match status" value="1"/>
</dbReference>
<dbReference type="InterPro" id="IPR003593">
    <property type="entry name" value="AAA+_ATPase"/>
</dbReference>
<keyword evidence="6 14" id="KW-0720">Serine protease</keyword>
<evidence type="ECO:0000259" key="20">
    <source>
        <dbReference type="PROSITE" id="PS51786"/>
    </source>
</evidence>
<sequence>MTDNRLLPVLPLDDDVVLPGMIVPLDLADTETRAAVESAQANTPAQASFPGIRSGAATKAEVLIVPRVHGEYAELGTIATVERIGRVPGGKTAVLLRGTRRAVVGRIADGPGAARWVHAEVATETTDDDSAKLASEYKSVVLAILQQRGGWQMIDAVQEVEDPSALADLAGNSSYLNTEQKLELLSALDVSARLEKALEWSREQLAELEVTDTIRKDVQEGMEKQQKEFLLRRQLEAIRKELGELDGTANDDDYRARVEAAELPDAVKKAALSEVDKLERTSDQSPEGGWIRTWLDTVLELPWNERTTDVHDIAAARDILDADHAGLDDVKERIIEYLAVRKRRAESGLGPVGGRRSGAVLALAGPPGVGKTSLGESVAKAMGRKFVRVALGGIRDEAEIRGHRRTYVGALPGRIVRAIKEAGSMNPVVLLDEIDKVGADYRGDPTAALLEVLDPEQNHTFRDHYLEVELDLSDVVFLATANALETIPGPLLDRMELVTLDGYTEHEKVTIARDHLLPRELDRAGLGKDDVTLTDGAFSRIAAEYTREAGVRNANRTIAKVLRKVATKVALDEVELPLTIDADGLETYLGRPRHLPESSLPASTQRTSTPGVATGLAVTGAGGDVLYIEASLADPESGSTGLALTGQLGDVMKESVQIALSYLRSHGAELELPVGDLKDRGIHVHVPAGAVPKDGPSAGITMTTALASLLSGRVVKSDVAMTGEVSLTGRVLPIGGVKQKLLAAHRAGMKTVIIPQRNEPDLDDVPAEVLAQLDVHAVANVREVLDLALAPATAPVAQAA</sequence>
<dbReference type="PIRSF" id="PIRSF001174">
    <property type="entry name" value="Lon_proteas"/>
    <property type="match status" value="1"/>
</dbReference>
<comment type="function">
    <text evidence="10 14">ATP-dependent serine protease that mediates the selective degradation of mutant and abnormal proteins as well as certain short-lived regulatory proteins. Required for cellular homeostasis and for survival from DNA damage and developmental changes induced by stress. Degrades polypeptides processively to yield small peptide fragments that are 5 to 10 amino acids long. Binds to DNA in a double-stranded, site-specific manner.</text>
</comment>
<evidence type="ECO:0000256" key="8">
    <source>
        <dbReference type="ARBA" id="ARBA00023016"/>
    </source>
</evidence>
<dbReference type="PROSITE" id="PS51786">
    <property type="entry name" value="LON_PROTEOLYTIC"/>
    <property type="match status" value="1"/>
</dbReference>
<dbReference type="InterPro" id="IPR004815">
    <property type="entry name" value="Lon_bac/euk-typ"/>
</dbReference>
<keyword evidence="8 14" id="KW-0346">Stress response</keyword>
<dbReference type="InterPro" id="IPR008269">
    <property type="entry name" value="Lon_proteolytic"/>
</dbReference>
<evidence type="ECO:0000256" key="2">
    <source>
        <dbReference type="ARBA" id="ARBA00022490"/>
    </source>
</evidence>
<keyword evidence="3 14" id="KW-0645">Protease</keyword>
<comment type="induction">
    <text evidence="14">By heat shock.</text>
</comment>
<evidence type="ECO:0000256" key="13">
    <source>
        <dbReference type="ARBA" id="ARBA00082722"/>
    </source>
</evidence>
<gene>
    <name evidence="14 22" type="primary">lon</name>
    <name evidence="22" type="ORF">CFP71_01480</name>
</gene>
<evidence type="ECO:0000256" key="11">
    <source>
        <dbReference type="ARBA" id="ARBA00066743"/>
    </source>
</evidence>
<dbReference type="GO" id="GO:0005737">
    <property type="term" value="C:cytoplasm"/>
    <property type="evidence" value="ECO:0007669"/>
    <property type="project" value="UniProtKB-SubCell"/>
</dbReference>
<evidence type="ECO:0000256" key="19">
    <source>
        <dbReference type="RuleBase" id="RU000591"/>
    </source>
</evidence>
<dbReference type="InterPro" id="IPR046336">
    <property type="entry name" value="Lon_prtase_N_sf"/>
</dbReference>
<dbReference type="HAMAP" id="MF_01973">
    <property type="entry name" value="lon_bact"/>
    <property type="match status" value="1"/>
</dbReference>
<dbReference type="Gene3D" id="1.20.58.1480">
    <property type="match status" value="1"/>
</dbReference>
<comment type="subunit">
    <text evidence="14 15">Homohexamer. Organized in a ring with a central cavity.</text>
</comment>
<evidence type="ECO:0000256" key="6">
    <source>
        <dbReference type="ARBA" id="ARBA00022825"/>
    </source>
</evidence>
<protein>
    <recommendedName>
        <fullName evidence="12 14">Lon protease</fullName>
        <ecNumber evidence="11 14">3.4.21.53</ecNumber>
    </recommendedName>
    <alternativeName>
        <fullName evidence="13 14">ATP-dependent protease La</fullName>
    </alternativeName>
</protein>
<dbReference type="GO" id="GO:0004252">
    <property type="term" value="F:serine-type endopeptidase activity"/>
    <property type="evidence" value="ECO:0007669"/>
    <property type="project" value="UniProtKB-UniRule"/>
</dbReference>
<evidence type="ECO:0000256" key="15">
    <source>
        <dbReference type="PIRNR" id="PIRNR001174"/>
    </source>
</evidence>
<dbReference type="InterPro" id="IPR020568">
    <property type="entry name" value="Ribosomal_Su5_D2-typ_SF"/>
</dbReference>
<evidence type="ECO:0000256" key="10">
    <source>
        <dbReference type="ARBA" id="ARBA00053875"/>
    </source>
</evidence>
<dbReference type="Gene3D" id="3.30.230.10">
    <property type="match status" value="1"/>
</dbReference>
<evidence type="ECO:0000256" key="16">
    <source>
        <dbReference type="PIRSR" id="PIRSR001174-1"/>
    </source>
</evidence>
<evidence type="ECO:0000256" key="9">
    <source>
        <dbReference type="ARBA" id="ARBA00050665"/>
    </source>
</evidence>
<evidence type="ECO:0000259" key="21">
    <source>
        <dbReference type="PROSITE" id="PS51787"/>
    </source>
</evidence>
<dbReference type="InterPro" id="IPR027417">
    <property type="entry name" value="P-loop_NTPase"/>
</dbReference>
<evidence type="ECO:0000256" key="18">
    <source>
        <dbReference type="PROSITE-ProRule" id="PRU01122"/>
    </source>
</evidence>
<dbReference type="FunFam" id="3.40.50.300:FF:000021">
    <property type="entry name" value="Lon protease homolog"/>
    <property type="match status" value="1"/>
</dbReference>
<dbReference type="PROSITE" id="PS51787">
    <property type="entry name" value="LON_N"/>
    <property type="match status" value="1"/>
</dbReference>
<dbReference type="InterPro" id="IPR014721">
    <property type="entry name" value="Ribsml_uS5_D2-typ_fold_subgr"/>
</dbReference>
<dbReference type="SMART" id="SM00464">
    <property type="entry name" value="LON"/>
    <property type="match status" value="1"/>
</dbReference>
<dbReference type="Proteomes" id="UP000215223">
    <property type="component" value="Unassembled WGS sequence"/>
</dbReference>
<dbReference type="Gene3D" id="1.10.8.60">
    <property type="match status" value="1"/>
</dbReference>
<comment type="catalytic activity">
    <reaction evidence="9 14 15 18">
        <text>Hydrolysis of proteins in presence of ATP.</text>
        <dbReference type="EC" id="3.4.21.53"/>
    </reaction>
</comment>
<organism evidence="22 23">
    <name type="scientific">Amycolatopsis thailandensis</name>
    <dbReference type="NCBI Taxonomy" id="589330"/>
    <lineage>
        <taxon>Bacteria</taxon>
        <taxon>Bacillati</taxon>
        <taxon>Actinomycetota</taxon>
        <taxon>Actinomycetes</taxon>
        <taxon>Pseudonocardiales</taxon>
        <taxon>Pseudonocardiaceae</taxon>
        <taxon>Amycolatopsis</taxon>
    </lineage>
</organism>
<dbReference type="InterPro" id="IPR054594">
    <property type="entry name" value="Lon_lid"/>
</dbReference>